<proteinExistence type="predicted"/>
<gene>
    <name evidence="3" type="ORF">SAMN05421795_10736</name>
</gene>
<protein>
    <submittedName>
        <fullName evidence="3">Nickel transport protein</fullName>
    </submittedName>
</protein>
<keyword evidence="2" id="KW-0472">Membrane</keyword>
<evidence type="ECO:0000256" key="1">
    <source>
        <dbReference type="SAM" id="MobiDB-lite"/>
    </source>
</evidence>
<feature type="compositionally biased region" description="Pro residues" evidence="1">
    <location>
        <begin position="165"/>
        <end position="178"/>
    </location>
</feature>
<keyword evidence="2" id="KW-1133">Transmembrane helix</keyword>
<dbReference type="RefSeq" id="WP_076366715.1">
    <property type="nucleotide sequence ID" value="NZ_OBMN01000007.1"/>
</dbReference>
<sequence length="240" mass="24524">MPPFALPRSPALLLAPLLILLLALVSASPAAAHALRVFARLEGDQISGYGFFIGGGRPRDVEWVAQMGGAPLARGRTDAEGAFRFPVPEPVTGDLKITVNTAEGHIASTTLAQSRLLPAQGAPGATTPSAQLPGPATTGPSTTGPSTTGPAYPGQIAPQGLRPAPAAPAPAAPPPTAPAQPATAQPTTAEIERAVAAQVAPVLERLEQMDARMRLTDLVAGLSLIFGIAGMLLWARSRRP</sequence>
<dbReference type="STRING" id="407234.SAMN05421795_10736"/>
<dbReference type="AlphaFoldDB" id="A0A1N7MF70"/>
<feature type="region of interest" description="Disordered" evidence="1">
    <location>
        <begin position="119"/>
        <end position="187"/>
    </location>
</feature>
<feature type="compositionally biased region" description="Low complexity" evidence="1">
    <location>
        <begin position="133"/>
        <end position="154"/>
    </location>
</feature>
<reference evidence="4" key="1">
    <citation type="submission" date="2017-01" db="EMBL/GenBank/DDBJ databases">
        <authorList>
            <person name="Varghese N."/>
            <person name="Submissions S."/>
        </authorList>
    </citation>
    <scope>NUCLEOTIDE SEQUENCE [LARGE SCALE GENOMIC DNA]</scope>
    <source>
        <strain evidence="4">DSM 18714</strain>
    </source>
</reference>
<name>A0A1N7MF70_9RHOB</name>
<evidence type="ECO:0000313" key="3">
    <source>
        <dbReference type="EMBL" id="SIS84621.1"/>
    </source>
</evidence>
<keyword evidence="2" id="KW-0812">Transmembrane</keyword>
<evidence type="ECO:0000313" key="4">
    <source>
        <dbReference type="Proteomes" id="UP000186098"/>
    </source>
</evidence>
<organism evidence="3 4">
    <name type="scientific">Phaeovulum vinaykumarii</name>
    <dbReference type="NCBI Taxonomy" id="407234"/>
    <lineage>
        <taxon>Bacteria</taxon>
        <taxon>Pseudomonadati</taxon>
        <taxon>Pseudomonadota</taxon>
        <taxon>Alphaproteobacteria</taxon>
        <taxon>Rhodobacterales</taxon>
        <taxon>Paracoccaceae</taxon>
        <taxon>Phaeovulum</taxon>
    </lineage>
</organism>
<feature type="transmembrane region" description="Helical" evidence="2">
    <location>
        <begin position="218"/>
        <end position="235"/>
    </location>
</feature>
<evidence type="ECO:0000256" key="2">
    <source>
        <dbReference type="SAM" id="Phobius"/>
    </source>
</evidence>
<accession>A0A1N7MF70</accession>
<dbReference type="Proteomes" id="UP000186098">
    <property type="component" value="Unassembled WGS sequence"/>
</dbReference>
<keyword evidence="4" id="KW-1185">Reference proteome</keyword>
<dbReference type="EMBL" id="FTOM01000007">
    <property type="protein sequence ID" value="SIS84621.1"/>
    <property type="molecule type" value="Genomic_DNA"/>
</dbReference>